<keyword evidence="1" id="KW-0732">Signal</keyword>
<organism evidence="2 3">
    <name type="scientific">Plantactinospora sonchi</name>
    <dbReference type="NCBI Taxonomy" id="1544735"/>
    <lineage>
        <taxon>Bacteria</taxon>
        <taxon>Bacillati</taxon>
        <taxon>Actinomycetota</taxon>
        <taxon>Actinomycetes</taxon>
        <taxon>Micromonosporales</taxon>
        <taxon>Micromonosporaceae</taxon>
        <taxon>Plantactinospora</taxon>
    </lineage>
</organism>
<dbReference type="Pfam" id="PF13517">
    <property type="entry name" value="FG-GAP_3"/>
    <property type="match status" value="1"/>
</dbReference>
<dbReference type="SUPFAM" id="SSF69318">
    <property type="entry name" value="Integrin alpha N-terminal domain"/>
    <property type="match status" value="1"/>
</dbReference>
<evidence type="ECO:0000256" key="1">
    <source>
        <dbReference type="ARBA" id="ARBA00022729"/>
    </source>
</evidence>
<dbReference type="InterPro" id="IPR013517">
    <property type="entry name" value="FG-GAP"/>
</dbReference>
<keyword evidence="3" id="KW-1185">Reference proteome</keyword>
<sequence>MRGRRIAAVTVVVTMATVGATGLGALPATAGGPGEPMIVDVNGDARPDRAVLTAVMGAAVACQVVVSLGLAGGGYGPQQAYSYLSLPADEPNCPDMGVGLNLDADVPAELAVTWFAGPPTTVSSTLLVLDNFRVAHGFNTIYQPSYIGTADFDGDRRQDIYEWTDQGEGFATYLATGTGTLVPGPVHHCSGPLTYRLGDFNRNGAMDVVIAYIEGCGAYFSGVVVLLDDGRQVHLHADVEGLGSWTVETVDANHDGWLDITAYEQFTGEITTFISVGNGTFVRSPVAVRDYPTVSGTKATGIQVLANDYATDRARVTIWSPPQYGTVKVTTNGTVIYTPNPVHGTSDVFVYRLTQDGRTSNAAVSLKIVG</sequence>
<comment type="caution">
    <text evidence="2">The sequence shown here is derived from an EMBL/GenBank/DDBJ whole genome shotgun (WGS) entry which is preliminary data.</text>
</comment>
<evidence type="ECO:0000313" key="3">
    <source>
        <dbReference type="Proteomes" id="UP001332243"/>
    </source>
</evidence>
<dbReference type="RefSeq" id="WP_331212892.1">
    <property type="nucleotide sequence ID" value="NZ_JAZGQK010000003.1"/>
</dbReference>
<evidence type="ECO:0000313" key="2">
    <source>
        <dbReference type="EMBL" id="MEE6257778.1"/>
    </source>
</evidence>
<name>A0ABU7RMQ4_9ACTN</name>
<dbReference type="PANTHER" id="PTHR45460:SF2">
    <property type="entry name" value="ALPHA 1,3 GLUCANASE, GH71 FAMILY (EUROFUNG)"/>
    <property type="match status" value="1"/>
</dbReference>
<dbReference type="Proteomes" id="UP001332243">
    <property type="component" value="Unassembled WGS sequence"/>
</dbReference>
<dbReference type="EMBL" id="JAZGQK010000003">
    <property type="protein sequence ID" value="MEE6257778.1"/>
    <property type="molecule type" value="Genomic_DNA"/>
</dbReference>
<proteinExistence type="predicted"/>
<protein>
    <submittedName>
        <fullName evidence="2">FG-GAP-like repeat-containing protein</fullName>
    </submittedName>
</protein>
<reference evidence="2 3" key="1">
    <citation type="submission" date="2024-01" db="EMBL/GenBank/DDBJ databases">
        <title>Genome insights into Plantactinospora sonchi sp. nov.</title>
        <authorList>
            <person name="Wang L."/>
        </authorList>
    </citation>
    <scope>NUCLEOTIDE SEQUENCE [LARGE SCALE GENOMIC DNA]</scope>
    <source>
        <strain evidence="2 3">NEAU-QY2</strain>
    </source>
</reference>
<accession>A0ABU7RMQ4</accession>
<dbReference type="Pfam" id="PF17963">
    <property type="entry name" value="Big_9"/>
    <property type="match status" value="1"/>
</dbReference>
<dbReference type="InterPro" id="IPR028994">
    <property type="entry name" value="Integrin_alpha_N"/>
</dbReference>
<gene>
    <name evidence="2" type="ORF">V1633_04635</name>
</gene>
<dbReference type="PANTHER" id="PTHR45460">
    <property type="entry name" value="SIMILAR TO CYSTEINE PROTEINASE"/>
    <property type="match status" value="1"/>
</dbReference>